<evidence type="ECO:0000259" key="24">
    <source>
        <dbReference type="PROSITE" id="PS50011"/>
    </source>
</evidence>
<evidence type="ECO:0000256" key="14">
    <source>
        <dbReference type="ARBA" id="ARBA00022840"/>
    </source>
</evidence>
<dbReference type="PANTHER" id="PTHR48056">
    <property type="entry name" value="LRR RECEPTOR-LIKE SERINE/THREONINE-PROTEIN KINASE-RELATED"/>
    <property type="match status" value="1"/>
</dbReference>
<proteinExistence type="inferred from homology"/>
<protein>
    <recommendedName>
        <fullName evidence="3">non-specific serine/threonine protein kinase</fullName>
        <ecNumber evidence="3">2.7.11.1</ecNumber>
    </recommendedName>
</protein>
<dbReference type="InterPro" id="IPR001611">
    <property type="entry name" value="Leu-rich_rpt"/>
</dbReference>
<dbReference type="FunFam" id="3.80.10.10:FF:000453">
    <property type="entry name" value="Leucine-rich receptor-like protein kinase family protein"/>
    <property type="match status" value="2"/>
</dbReference>
<feature type="region of interest" description="Disordered" evidence="21">
    <location>
        <begin position="957"/>
        <end position="977"/>
    </location>
</feature>
<comment type="subcellular location">
    <subcellularLocation>
        <location evidence="1">Cell membrane</location>
        <topology evidence="1">Single-pass type I membrane protein</topology>
    </subcellularLocation>
</comment>
<dbReference type="Pfam" id="PF00069">
    <property type="entry name" value="Pkinase"/>
    <property type="match status" value="2"/>
</dbReference>
<evidence type="ECO:0000256" key="19">
    <source>
        <dbReference type="ARBA" id="ARBA00048679"/>
    </source>
</evidence>
<dbReference type="GO" id="GO:0005886">
    <property type="term" value="C:plasma membrane"/>
    <property type="evidence" value="ECO:0007669"/>
    <property type="project" value="UniProtKB-SubCell"/>
</dbReference>
<dbReference type="SMART" id="SM00220">
    <property type="entry name" value="S_TKc"/>
    <property type="match status" value="2"/>
</dbReference>
<name>A0A835J4Y9_9ROSI</name>
<comment type="catalytic activity">
    <reaction evidence="19">
        <text>L-seryl-[protein] + ATP = O-phospho-L-seryl-[protein] + ADP + H(+)</text>
        <dbReference type="Rhea" id="RHEA:17989"/>
        <dbReference type="Rhea" id="RHEA-COMP:9863"/>
        <dbReference type="Rhea" id="RHEA-COMP:11604"/>
        <dbReference type="ChEBI" id="CHEBI:15378"/>
        <dbReference type="ChEBI" id="CHEBI:29999"/>
        <dbReference type="ChEBI" id="CHEBI:30616"/>
        <dbReference type="ChEBI" id="CHEBI:83421"/>
        <dbReference type="ChEBI" id="CHEBI:456216"/>
        <dbReference type="EC" id="2.7.11.1"/>
    </reaction>
</comment>
<feature type="compositionally biased region" description="Basic and acidic residues" evidence="21">
    <location>
        <begin position="1997"/>
        <end position="2013"/>
    </location>
</feature>
<evidence type="ECO:0000256" key="11">
    <source>
        <dbReference type="ARBA" id="ARBA00022737"/>
    </source>
</evidence>
<dbReference type="GO" id="GO:0005524">
    <property type="term" value="F:ATP binding"/>
    <property type="evidence" value="ECO:0007669"/>
    <property type="project" value="UniProtKB-UniRule"/>
</dbReference>
<feature type="binding site" evidence="20">
    <location>
        <position position="1740"/>
    </location>
    <ligand>
        <name>ATP</name>
        <dbReference type="ChEBI" id="CHEBI:30616"/>
    </ligand>
</feature>
<reference evidence="25 26" key="1">
    <citation type="submission" date="2020-10" db="EMBL/GenBank/DDBJ databases">
        <title>Plant Genome Project.</title>
        <authorList>
            <person name="Zhang R.-G."/>
        </authorList>
    </citation>
    <scope>NUCLEOTIDE SEQUENCE [LARGE SCALE GENOMIC DNA]</scope>
    <source>
        <strain evidence="25">FAFU-HL-1</strain>
        <tissue evidence="25">Leaf</tissue>
    </source>
</reference>
<keyword evidence="14 20" id="KW-0067">ATP-binding</keyword>
<evidence type="ECO:0000256" key="7">
    <source>
        <dbReference type="ARBA" id="ARBA00022614"/>
    </source>
</evidence>
<dbReference type="FunFam" id="3.30.200.20:FF:000513">
    <property type="entry name" value="Receptor-like protein kinase HSL1"/>
    <property type="match status" value="2"/>
</dbReference>
<dbReference type="Proteomes" id="UP000657918">
    <property type="component" value="Unassembled WGS sequence"/>
</dbReference>
<evidence type="ECO:0000256" key="21">
    <source>
        <dbReference type="SAM" id="MobiDB-lite"/>
    </source>
</evidence>
<keyword evidence="7" id="KW-0433">Leucine-rich repeat</keyword>
<dbReference type="FunFam" id="3.80.10.10:FF:000077">
    <property type="entry name" value="LRR receptor-like serine/threonine-protein kinase ERL1"/>
    <property type="match status" value="2"/>
</dbReference>
<keyword evidence="16 22" id="KW-0472">Membrane</keyword>
<keyword evidence="4" id="KW-1003">Cell membrane</keyword>
<dbReference type="Pfam" id="PF23598">
    <property type="entry name" value="LRR_14"/>
    <property type="match status" value="2"/>
</dbReference>
<dbReference type="OrthoDB" id="2021138at2759"/>
<dbReference type="Gene3D" id="3.80.10.10">
    <property type="entry name" value="Ribonuclease Inhibitor"/>
    <property type="match status" value="7"/>
</dbReference>
<evidence type="ECO:0000256" key="23">
    <source>
        <dbReference type="SAM" id="SignalP"/>
    </source>
</evidence>
<evidence type="ECO:0000256" key="13">
    <source>
        <dbReference type="ARBA" id="ARBA00022777"/>
    </source>
</evidence>
<feature type="binding site" evidence="20">
    <location>
        <position position="707"/>
    </location>
    <ligand>
        <name>ATP</name>
        <dbReference type="ChEBI" id="CHEBI:30616"/>
    </ligand>
</feature>
<evidence type="ECO:0000256" key="2">
    <source>
        <dbReference type="ARBA" id="ARBA00008684"/>
    </source>
</evidence>
<dbReference type="GO" id="GO:0051707">
    <property type="term" value="P:response to other organism"/>
    <property type="evidence" value="ECO:0007669"/>
    <property type="project" value="UniProtKB-ARBA"/>
</dbReference>
<feature type="compositionally biased region" description="Basic and acidic residues" evidence="21">
    <location>
        <begin position="964"/>
        <end position="977"/>
    </location>
</feature>
<dbReference type="GO" id="GO:0033612">
    <property type="term" value="F:receptor serine/threonine kinase binding"/>
    <property type="evidence" value="ECO:0007669"/>
    <property type="project" value="TreeGrafter"/>
</dbReference>
<dbReference type="PROSITE" id="PS00108">
    <property type="entry name" value="PROTEIN_KINASE_ST"/>
    <property type="match status" value="2"/>
</dbReference>
<dbReference type="GO" id="GO:0006952">
    <property type="term" value="P:defense response"/>
    <property type="evidence" value="ECO:0007669"/>
    <property type="project" value="UniProtKB-ARBA"/>
</dbReference>
<comment type="catalytic activity">
    <reaction evidence="18">
        <text>L-threonyl-[protein] + ATP = O-phospho-L-threonyl-[protein] + ADP + H(+)</text>
        <dbReference type="Rhea" id="RHEA:46608"/>
        <dbReference type="Rhea" id="RHEA-COMP:11060"/>
        <dbReference type="Rhea" id="RHEA-COMP:11605"/>
        <dbReference type="ChEBI" id="CHEBI:15378"/>
        <dbReference type="ChEBI" id="CHEBI:30013"/>
        <dbReference type="ChEBI" id="CHEBI:30616"/>
        <dbReference type="ChEBI" id="CHEBI:61977"/>
        <dbReference type="ChEBI" id="CHEBI:456216"/>
        <dbReference type="EC" id="2.7.11.1"/>
    </reaction>
</comment>
<dbReference type="FunFam" id="3.80.10.10:FF:000215">
    <property type="entry name" value="Receptor-like protein kinase HSL1"/>
    <property type="match status" value="2"/>
</dbReference>
<dbReference type="PANTHER" id="PTHR48056:SF84">
    <property type="entry name" value="PROTEIN KINASE DOMAIN-CONTAINING PROTEIN"/>
    <property type="match status" value="1"/>
</dbReference>
<comment type="caution">
    <text evidence="25">The sequence shown here is derived from an EMBL/GenBank/DDBJ whole genome shotgun (WGS) entry which is preliminary data.</text>
</comment>
<dbReference type="InterPro" id="IPR055414">
    <property type="entry name" value="LRR_R13L4/SHOC2-like"/>
</dbReference>
<evidence type="ECO:0000256" key="5">
    <source>
        <dbReference type="ARBA" id="ARBA00022527"/>
    </source>
</evidence>
<keyword evidence="9 22" id="KW-0812">Transmembrane</keyword>
<dbReference type="Pfam" id="PF00560">
    <property type="entry name" value="LRR_1"/>
    <property type="match status" value="8"/>
</dbReference>
<evidence type="ECO:0000256" key="3">
    <source>
        <dbReference type="ARBA" id="ARBA00012513"/>
    </source>
</evidence>
<keyword evidence="10 23" id="KW-0732">Signal</keyword>
<dbReference type="Pfam" id="PF08263">
    <property type="entry name" value="LRRNT_2"/>
    <property type="match status" value="2"/>
</dbReference>
<dbReference type="InterPro" id="IPR050647">
    <property type="entry name" value="Plant_LRR-RLKs"/>
</dbReference>
<evidence type="ECO:0000256" key="6">
    <source>
        <dbReference type="ARBA" id="ARBA00022553"/>
    </source>
</evidence>
<feature type="signal peptide" evidence="23">
    <location>
        <begin position="1"/>
        <end position="18"/>
    </location>
</feature>
<feature type="region of interest" description="Disordered" evidence="21">
    <location>
        <begin position="1989"/>
        <end position="2020"/>
    </location>
</feature>
<keyword evidence="5" id="KW-0723">Serine/threonine-protein kinase</keyword>
<evidence type="ECO:0000256" key="16">
    <source>
        <dbReference type="ARBA" id="ARBA00023136"/>
    </source>
</evidence>
<keyword evidence="6" id="KW-0597">Phosphoprotein</keyword>
<evidence type="ECO:0000256" key="18">
    <source>
        <dbReference type="ARBA" id="ARBA00047899"/>
    </source>
</evidence>
<accession>A0A835J4Y9</accession>
<dbReference type="InterPro" id="IPR000719">
    <property type="entry name" value="Prot_kinase_dom"/>
</dbReference>
<sequence>MFFYRFVLFLSLLFTAHSLNQDGLFLQRVKLGLSDPARSLSSWNDRDDTPCSWHGITCDNSTHRVNSVDLHSSELMGPFPNFLCRLPFLTSINLANNSINSSLTDDIATCQNLEILDLSDNLLVGSIPASLSELSNLKRLDLTSNNFSGDIPAKFGLFQKLEWISLAGNLLTGSIPSELGNISTLQHLLVGYNLYAPSRIPSQFGNLSNLVELWLANCNLVGPIPESLSKLTRLSNLDFSLNRLNGSIPSWLTGLKSIEQIELYNNFLSGELPPGFSNLTMLRRFDASTNQLTGTIPIQLTQLELESLNLFENRLVGTLPESIAKSPNLYELKLFNNELTGELPSQLGLNSPLKWLDVSYNRFTGKIPGNLCAKGELEDLILIYNSFSGQIPESLGKCDSLGRVRLRNNRFTGIVPEEFWGLPQVYLFELEENSFSGKVSNRIASAYNLSVLKISKNQFSGNLPMEIGFLGKLIEFSASDNMFTGPIPGSLVNLSALSMLVLEDNELSGGLPDGIQGWKSLNELNLANNKLSGLIPDEIGSLQVLNYLDLSGNYFSGKIPIQLDDLNLNQLNLSNNMLSGAIPPLYAKEMYRSSFVGNPGLCGDLKDLCLQEGDSKKQSYLWILRSTFILAVIVFVVGVVWFYFKYQNFKKEKEVVTISKWRSFHKIGFSEFEILDFLKEDNVIGSGASGKVYKAVLSNGETVAVKKLSGESKKDNTNHSSEKDEFEAEVETLGRIRHKNIVRLWCCCNTGDCKLLVYEYMPNGSLGDLLHGSKGGSLDWPTRYKIALDAAEGLSYLHHDCAPPIVHRDVKSNNILLDAEFRARVADFGVAKAVQGVNRGAESMSVIAGSCGYIAPEYAYTLRVNEKSDIYSFGVVILELVTGRLPVDPEFGEKDLVKWVCATLAQNGMDHVVDPKLDSRYKDEISKILEIGLRCTSSFPIGRPSMRRVVKMLQEAGGMGSKPEASKNDEKPSPCYREEVSDQGSLRLDLTSNNFSGVIPAKFGLFQKLEWISLAGNLLTGSIPSELENKGRDMFFYRSVLFLSLLFTAHSLNQDGLFLQRVKLGLSDPARSLSTWNERDDTPCNWYGITCDNSTHRVSSVDLHSSELMGPFPNFLCRLPFLTSINLMNNSINSSLTDDIATCQNLESLDLSANLLVGSIPASLSELSTLKLLNLASNNFSGDIPAKFGRFQKLEWISLAGNLLTGSIPSELGNISTLQHLLVGYNLYAPSRIPSQFGNLSNLVELWLANCNLVGPIPESLSKLTRLSNLDFSFNRLTGSIPSWLTGLKNIEQIELYENYLSGELPLGFSNLTMLRRFDASTNQLTGTIPIQLTQLELESLNLFENRLVGTLPEGIAKSPNLYELKLFNNELTGELPSQLGLNSPLKWLDVSYNGFSGNIPGNLCAKGELEDLILIYNSFSGEIPESLGKCNSLGRVRLRNNRFTGIVPEEFWGLPQVYLLELEENSFSGKVSSRIASAYILSVLKISKNQFSGNLPMEIGFLGKLIEFSASHNMLTGPIPGSLVNLSALSMLVLEDNELSGGLPDGIQGWKSLNELNLANNKLSGLIPDEIGSLQVLNYLDLSGNYFSGKIPIQLDDLNLNQLNLSNNMLSGAIPPLYAKEMYRSSFVGNPGLCGDLKDLCLQEGDSKKQSYLWILRSTFILAVIVFVVGVVWFYFKYQNFKKEKEVVTISKWRSFHKIGFSEFEILDFLKEDNVIGSGASGKVYKAVLSNGETVAVKKLSGESKKDNTNHSSEKDEFEAEVKTLGRIRHKNIVRLWCCCNTGDCKLLVYEYMPNGSLGDLLHGSKGGSLDWPTRYKIALDAAEGLSYLHHDCAPPIVHRDVKSNNILLDAEFRARVADFGVAKAVQGVNRGAESMSVIAGSCGYIAPEYAYTLRVNEKSDIYSFGVVILELVTGRLPVDPEFGEKDLVKWVCATLDQNGMDHVVDPKLDSRYKDEISKILEIGLRCTSSFPIGRPSMRRVVKMLQEAGGMGSKSEVSKNDEKPSPCHHEEVSDQGSLV</sequence>
<feature type="transmembrane region" description="Helical" evidence="22">
    <location>
        <begin position="1653"/>
        <end position="1677"/>
    </location>
</feature>
<dbReference type="PROSITE" id="PS50011">
    <property type="entry name" value="PROTEIN_KINASE_DOM"/>
    <property type="match status" value="2"/>
</dbReference>
<feature type="domain" description="Protein kinase" evidence="24">
    <location>
        <begin position="1711"/>
        <end position="1990"/>
    </location>
</feature>
<dbReference type="Gene3D" id="1.10.510.10">
    <property type="entry name" value="Transferase(Phosphotransferase) domain 1"/>
    <property type="match status" value="2"/>
</dbReference>
<dbReference type="InterPro" id="IPR011009">
    <property type="entry name" value="Kinase-like_dom_sf"/>
</dbReference>
<dbReference type="InterPro" id="IPR017441">
    <property type="entry name" value="Protein_kinase_ATP_BS"/>
</dbReference>
<dbReference type="EMBL" id="JADGMS010000017">
    <property type="protein sequence ID" value="KAF9663166.1"/>
    <property type="molecule type" value="Genomic_DNA"/>
</dbReference>
<evidence type="ECO:0000256" key="12">
    <source>
        <dbReference type="ARBA" id="ARBA00022741"/>
    </source>
</evidence>
<dbReference type="InterPro" id="IPR013210">
    <property type="entry name" value="LRR_N_plant-typ"/>
</dbReference>
<evidence type="ECO:0000256" key="20">
    <source>
        <dbReference type="PROSITE-ProRule" id="PRU10141"/>
    </source>
</evidence>
<dbReference type="InterPro" id="IPR008271">
    <property type="entry name" value="Ser/Thr_kinase_AS"/>
</dbReference>
<evidence type="ECO:0000256" key="4">
    <source>
        <dbReference type="ARBA" id="ARBA00022475"/>
    </source>
</evidence>
<dbReference type="PROSITE" id="PS00107">
    <property type="entry name" value="PROTEIN_KINASE_ATP"/>
    <property type="match status" value="2"/>
</dbReference>
<evidence type="ECO:0000256" key="8">
    <source>
        <dbReference type="ARBA" id="ARBA00022679"/>
    </source>
</evidence>
<dbReference type="EC" id="2.7.11.1" evidence="3"/>
<evidence type="ECO:0000256" key="17">
    <source>
        <dbReference type="ARBA" id="ARBA00023180"/>
    </source>
</evidence>
<dbReference type="FunFam" id="1.10.510.10:FF:000201">
    <property type="entry name" value="Leucine-rich repeat receptor-like serine/threonine-protein kinase"/>
    <property type="match status" value="2"/>
</dbReference>
<dbReference type="Gene3D" id="3.30.200.20">
    <property type="entry name" value="Phosphorylase Kinase, domain 1"/>
    <property type="match status" value="2"/>
</dbReference>
<comment type="similarity">
    <text evidence="2">Belongs to the protein kinase superfamily. Ser/Thr protein kinase family.</text>
</comment>
<dbReference type="SUPFAM" id="SSF56112">
    <property type="entry name" value="Protein kinase-like (PK-like)"/>
    <property type="match status" value="2"/>
</dbReference>
<feature type="transmembrane region" description="Helical" evidence="22">
    <location>
        <begin position="620"/>
        <end position="644"/>
    </location>
</feature>
<keyword evidence="13" id="KW-0418">Kinase</keyword>
<organism evidence="25 26">
    <name type="scientific">Salix dunnii</name>
    <dbReference type="NCBI Taxonomy" id="1413687"/>
    <lineage>
        <taxon>Eukaryota</taxon>
        <taxon>Viridiplantae</taxon>
        <taxon>Streptophyta</taxon>
        <taxon>Embryophyta</taxon>
        <taxon>Tracheophyta</taxon>
        <taxon>Spermatophyta</taxon>
        <taxon>Magnoliopsida</taxon>
        <taxon>eudicotyledons</taxon>
        <taxon>Gunneridae</taxon>
        <taxon>Pentapetalae</taxon>
        <taxon>rosids</taxon>
        <taxon>fabids</taxon>
        <taxon>Malpighiales</taxon>
        <taxon>Salicaceae</taxon>
        <taxon>Saliceae</taxon>
        <taxon>Salix</taxon>
    </lineage>
</organism>
<evidence type="ECO:0000256" key="15">
    <source>
        <dbReference type="ARBA" id="ARBA00022989"/>
    </source>
</evidence>
<dbReference type="GO" id="GO:0009791">
    <property type="term" value="P:post-embryonic development"/>
    <property type="evidence" value="ECO:0007669"/>
    <property type="project" value="UniProtKB-ARBA"/>
</dbReference>
<keyword evidence="15 22" id="KW-1133">Transmembrane helix</keyword>
<evidence type="ECO:0000256" key="10">
    <source>
        <dbReference type="ARBA" id="ARBA00022729"/>
    </source>
</evidence>
<evidence type="ECO:0000256" key="9">
    <source>
        <dbReference type="ARBA" id="ARBA00022692"/>
    </source>
</evidence>
<keyword evidence="12 20" id="KW-0547">Nucleotide-binding</keyword>
<evidence type="ECO:0000313" key="25">
    <source>
        <dbReference type="EMBL" id="KAF9663166.1"/>
    </source>
</evidence>
<dbReference type="InterPro" id="IPR032675">
    <property type="entry name" value="LRR_dom_sf"/>
</dbReference>
<keyword evidence="26" id="KW-1185">Reference proteome</keyword>
<gene>
    <name evidence="25" type="ORF">SADUNF_Sadunf17G0010100</name>
</gene>
<dbReference type="SMART" id="SM00365">
    <property type="entry name" value="LRR_SD22"/>
    <property type="match status" value="7"/>
</dbReference>
<dbReference type="GO" id="GO:0004674">
    <property type="term" value="F:protein serine/threonine kinase activity"/>
    <property type="evidence" value="ECO:0007669"/>
    <property type="project" value="UniProtKB-KW"/>
</dbReference>
<evidence type="ECO:0000256" key="22">
    <source>
        <dbReference type="SAM" id="Phobius"/>
    </source>
</evidence>
<keyword evidence="11" id="KW-0677">Repeat</keyword>
<feature type="transmembrane region" description="Helical" evidence="22">
    <location>
        <begin position="1035"/>
        <end position="1052"/>
    </location>
</feature>
<keyword evidence="8" id="KW-0808">Transferase</keyword>
<feature type="chain" id="PRO_5032446600" description="non-specific serine/threonine protein kinase" evidence="23">
    <location>
        <begin position="19"/>
        <end position="2020"/>
    </location>
</feature>
<evidence type="ECO:0000313" key="26">
    <source>
        <dbReference type="Proteomes" id="UP000657918"/>
    </source>
</evidence>
<keyword evidence="17" id="KW-0325">Glycoprotein</keyword>
<feature type="domain" description="Protein kinase" evidence="24">
    <location>
        <begin position="678"/>
        <end position="957"/>
    </location>
</feature>
<dbReference type="SUPFAM" id="SSF52058">
    <property type="entry name" value="L domain-like"/>
    <property type="match status" value="5"/>
</dbReference>
<evidence type="ECO:0000256" key="1">
    <source>
        <dbReference type="ARBA" id="ARBA00004251"/>
    </source>
</evidence>